<reference evidence="12 15" key="1">
    <citation type="submission" date="2016-10" db="EMBL/GenBank/DDBJ databases">
        <authorList>
            <person name="de Groot N.N."/>
        </authorList>
    </citation>
    <scope>NUCLEOTIDE SEQUENCE [LARGE SCALE GENOMIC DNA]</scope>
    <source>
        <strain evidence="12 15">CCM 7361</strain>
    </source>
</reference>
<organism evidence="12 15">
    <name type="scientific">Pseudomonas delhiensis</name>
    <dbReference type="NCBI Taxonomy" id="366289"/>
    <lineage>
        <taxon>Bacteria</taxon>
        <taxon>Pseudomonadati</taxon>
        <taxon>Pseudomonadota</taxon>
        <taxon>Gammaproteobacteria</taxon>
        <taxon>Pseudomonadales</taxon>
        <taxon>Pseudomonadaceae</taxon>
        <taxon>Pseudomonas</taxon>
    </lineage>
</organism>
<dbReference type="EMBL" id="FNEC01000015">
    <property type="protein sequence ID" value="SDJ30799.1"/>
    <property type="molecule type" value="Genomic_DNA"/>
</dbReference>
<keyword evidence="3" id="KW-1029">Fimbrium biogenesis</keyword>
<keyword evidence="6 8" id="KW-0143">Chaperone</keyword>
<evidence type="ECO:0000256" key="7">
    <source>
        <dbReference type="ARBA" id="ARBA00023319"/>
    </source>
</evidence>
<evidence type="ECO:0000256" key="9">
    <source>
        <dbReference type="SAM" id="SignalP"/>
    </source>
</evidence>
<dbReference type="InterPro" id="IPR001829">
    <property type="entry name" value="Pili_assmbl_chaperone_bac"/>
</dbReference>
<protein>
    <submittedName>
        <fullName evidence="12">Chaperone protein EcpD</fullName>
    </submittedName>
</protein>
<dbReference type="Gene3D" id="2.60.40.10">
    <property type="entry name" value="Immunoglobulins"/>
    <property type="match status" value="2"/>
</dbReference>
<dbReference type="Proteomes" id="UP000199693">
    <property type="component" value="Unassembled WGS sequence"/>
</dbReference>
<dbReference type="PANTHER" id="PTHR30251:SF2">
    <property type="entry name" value="FIMBRIAL CHAPERONE YADV-RELATED"/>
    <property type="match status" value="1"/>
</dbReference>
<dbReference type="Pfam" id="PF00345">
    <property type="entry name" value="PapD_N"/>
    <property type="match status" value="1"/>
</dbReference>
<evidence type="ECO:0000256" key="6">
    <source>
        <dbReference type="ARBA" id="ARBA00023186"/>
    </source>
</evidence>
<keyword evidence="5" id="KW-0574">Periplasm</keyword>
<dbReference type="FunFam" id="2.60.40.10:FF:000458">
    <property type="entry name" value="Molecular chaperone FimC"/>
    <property type="match status" value="1"/>
</dbReference>
<dbReference type="InterPro" id="IPR018046">
    <property type="entry name" value="Pili_assmbl_chaperone_CS"/>
</dbReference>
<dbReference type="PROSITE" id="PS00635">
    <property type="entry name" value="PILI_CHAPERONE"/>
    <property type="match status" value="1"/>
</dbReference>
<evidence type="ECO:0000313" key="15">
    <source>
        <dbReference type="Proteomes" id="UP000199693"/>
    </source>
</evidence>
<dbReference type="Proteomes" id="UP000198309">
    <property type="component" value="Unassembled WGS sequence"/>
</dbReference>
<comment type="subcellular location">
    <subcellularLocation>
        <location evidence="1 8">Periplasm</location>
    </subcellularLocation>
</comment>
<dbReference type="PANTHER" id="PTHR30251">
    <property type="entry name" value="PILUS ASSEMBLY CHAPERONE"/>
    <property type="match status" value="1"/>
</dbReference>
<dbReference type="EMBL" id="FZPC01000015">
    <property type="protein sequence ID" value="SNT15881.1"/>
    <property type="molecule type" value="Genomic_DNA"/>
</dbReference>
<name>A0A239KCN0_9PSED</name>
<dbReference type="InterPro" id="IPR016148">
    <property type="entry name" value="Pili_assmbl_chaperone_C"/>
</dbReference>
<dbReference type="SUPFAM" id="SSF49354">
    <property type="entry name" value="PapD-like"/>
    <property type="match status" value="1"/>
</dbReference>
<evidence type="ECO:0000256" key="5">
    <source>
        <dbReference type="ARBA" id="ARBA00022764"/>
    </source>
</evidence>
<feature type="domain" description="Pili assembly chaperone N-terminal" evidence="10">
    <location>
        <begin position="26"/>
        <end position="148"/>
    </location>
</feature>
<feature type="domain" description="Pili assembly chaperone C-terminal" evidence="11">
    <location>
        <begin position="175"/>
        <end position="237"/>
    </location>
</feature>
<sequence length="245" mass="26189">MTFWINARNALVVAVVSLFCSQAMAGVVITGTRIVYPAGQKEVSVKLNNNGSLPALVQSWIDTGDAKADPTNSKAPFMLSPPVSRIDPGKGQTLRLMFLGADLPTSKESVFWLNVLEIPPKAQGGGDANVLQMAFRSRIKIFYRPAQLPGKSLDAPAQLQWSVVKVGSGFALRARNSSPYYVSTVGVALVAGATRYPSEDGMVAPGESHDYPLPTLRSEPGSAQVEFEAINDYGALVKHNASLAR</sequence>
<comment type="similarity">
    <text evidence="2 8">Belongs to the periplasmic pilus chaperone family.</text>
</comment>
<evidence type="ECO:0000313" key="12">
    <source>
        <dbReference type="EMBL" id="SDJ30799.1"/>
    </source>
</evidence>
<dbReference type="PRINTS" id="PR00969">
    <property type="entry name" value="CHAPERONPILI"/>
</dbReference>
<dbReference type="InterPro" id="IPR016147">
    <property type="entry name" value="Pili_assmbl_chaperone_N"/>
</dbReference>
<evidence type="ECO:0000259" key="11">
    <source>
        <dbReference type="Pfam" id="PF02753"/>
    </source>
</evidence>
<dbReference type="InterPro" id="IPR008962">
    <property type="entry name" value="PapD-like_sf"/>
</dbReference>
<evidence type="ECO:0000259" key="10">
    <source>
        <dbReference type="Pfam" id="PF00345"/>
    </source>
</evidence>
<dbReference type="InterPro" id="IPR036316">
    <property type="entry name" value="Pili_assmbl_chap_C_dom_sf"/>
</dbReference>
<dbReference type="SUPFAM" id="SSF49584">
    <property type="entry name" value="Periplasmic chaperone C-domain"/>
    <property type="match status" value="1"/>
</dbReference>
<evidence type="ECO:0000256" key="2">
    <source>
        <dbReference type="ARBA" id="ARBA00007399"/>
    </source>
</evidence>
<dbReference type="InterPro" id="IPR013783">
    <property type="entry name" value="Ig-like_fold"/>
</dbReference>
<dbReference type="GO" id="GO:0071555">
    <property type="term" value="P:cell wall organization"/>
    <property type="evidence" value="ECO:0007669"/>
    <property type="project" value="InterPro"/>
</dbReference>
<keyword evidence="7" id="KW-0393">Immunoglobulin domain</keyword>
<evidence type="ECO:0000256" key="4">
    <source>
        <dbReference type="ARBA" id="ARBA00022729"/>
    </source>
</evidence>
<evidence type="ECO:0000256" key="1">
    <source>
        <dbReference type="ARBA" id="ARBA00004418"/>
    </source>
</evidence>
<feature type="signal peptide" evidence="9">
    <location>
        <begin position="1"/>
        <end position="25"/>
    </location>
</feature>
<dbReference type="RefSeq" id="WP_089392291.1">
    <property type="nucleotide sequence ID" value="NZ_FNEC01000015.1"/>
</dbReference>
<proteinExistence type="inferred from homology"/>
<keyword evidence="4 9" id="KW-0732">Signal</keyword>
<dbReference type="Pfam" id="PF02753">
    <property type="entry name" value="PapD_C"/>
    <property type="match status" value="1"/>
</dbReference>
<evidence type="ECO:0000256" key="3">
    <source>
        <dbReference type="ARBA" id="ARBA00022558"/>
    </source>
</evidence>
<dbReference type="GO" id="GO:0030288">
    <property type="term" value="C:outer membrane-bounded periplasmic space"/>
    <property type="evidence" value="ECO:0007669"/>
    <property type="project" value="InterPro"/>
</dbReference>
<keyword evidence="14" id="KW-1185">Reference proteome</keyword>
<evidence type="ECO:0000313" key="13">
    <source>
        <dbReference type="EMBL" id="SNT15881.1"/>
    </source>
</evidence>
<feature type="chain" id="PRO_5030040866" evidence="9">
    <location>
        <begin position="26"/>
        <end position="245"/>
    </location>
</feature>
<dbReference type="InterPro" id="IPR050643">
    <property type="entry name" value="Periplasmic_pilus_chap"/>
</dbReference>
<accession>A0A239KCN0</accession>
<evidence type="ECO:0000256" key="8">
    <source>
        <dbReference type="RuleBase" id="RU003918"/>
    </source>
</evidence>
<reference evidence="13 14" key="2">
    <citation type="submission" date="2017-06" db="EMBL/GenBank/DDBJ databases">
        <authorList>
            <person name="Varghese N."/>
            <person name="Submissions S."/>
        </authorList>
    </citation>
    <scope>NUCLEOTIDE SEQUENCE [LARGE SCALE GENOMIC DNA]</scope>
    <source>
        <strain evidence="13 14">RLD-1</strain>
    </source>
</reference>
<dbReference type="AlphaFoldDB" id="A0A239KCN0"/>
<gene>
    <name evidence="12" type="ORF">SAMN05216189_101534</name>
    <name evidence="13" type="ORF">SAMN06295949_115105</name>
</gene>
<evidence type="ECO:0000313" key="14">
    <source>
        <dbReference type="Proteomes" id="UP000198309"/>
    </source>
</evidence>